<dbReference type="PANTHER" id="PTHR45974">
    <property type="entry name" value="RECEPTOR-LIKE PROTEIN 55"/>
    <property type="match status" value="1"/>
</dbReference>
<dbReference type="SMART" id="SM00220">
    <property type="entry name" value="S_TKc"/>
    <property type="match status" value="1"/>
</dbReference>
<dbReference type="Proteomes" id="UP000504607">
    <property type="component" value="Chromosome 9"/>
</dbReference>
<reference evidence="24" key="1">
    <citation type="submission" date="2025-08" db="UniProtKB">
        <authorList>
            <consortium name="RefSeq"/>
        </authorList>
    </citation>
    <scope>IDENTIFICATION</scope>
</reference>
<evidence type="ECO:0000256" key="13">
    <source>
        <dbReference type="ARBA" id="ARBA00022840"/>
    </source>
</evidence>
<evidence type="ECO:0000256" key="5">
    <source>
        <dbReference type="ARBA" id="ARBA00022527"/>
    </source>
</evidence>
<dbReference type="KEGG" id="egu:105051642"/>
<keyword evidence="12" id="KW-0418">Kinase</keyword>
<evidence type="ECO:0000259" key="22">
    <source>
        <dbReference type="PROSITE" id="PS50011"/>
    </source>
</evidence>
<dbReference type="FunFam" id="3.80.10.10:FF:000542">
    <property type="entry name" value="Leucine-rich repeat protein kinase family protein"/>
    <property type="match status" value="1"/>
</dbReference>
<evidence type="ECO:0000256" key="14">
    <source>
        <dbReference type="ARBA" id="ARBA00022989"/>
    </source>
</evidence>
<keyword evidence="5" id="KW-0723">Serine/threonine-protein kinase</keyword>
<dbReference type="InParanoid" id="A0A6J0PMH0"/>
<dbReference type="FunFam" id="1.10.510.10:FF:000453">
    <property type="entry name" value="LRR receptor-like serine/threonine-protein kinase HSL2"/>
    <property type="match status" value="1"/>
</dbReference>
<keyword evidence="15 20" id="KW-0472">Membrane</keyword>
<dbReference type="RefSeq" id="XP_019708256.1">
    <property type="nucleotide sequence ID" value="XM_019852697.1"/>
</dbReference>
<dbReference type="InterPro" id="IPR008271">
    <property type="entry name" value="Ser/Thr_kinase_AS"/>
</dbReference>
<dbReference type="Pfam" id="PF08263">
    <property type="entry name" value="LRRNT_2"/>
    <property type="match status" value="1"/>
</dbReference>
<feature type="chain" id="PRO_5026957772" description="non-specific serine/threonine protein kinase" evidence="21">
    <location>
        <begin position="38"/>
        <end position="968"/>
    </location>
</feature>
<dbReference type="InterPro" id="IPR032675">
    <property type="entry name" value="LRR_dom_sf"/>
</dbReference>
<keyword evidence="7" id="KW-0808">Transferase</keyword>
<evidence type="ECO:0000313" key="24">
    <source>
        <dbReference type="RefSeq" id="XP_019708256.1"/>
    </source>
</evidence>
<dbReference type="PROSITE" id="PS50011">
    <property type="entry name" value="PROTEIN_KINASE_DOM"/>
    <property type="match status" value="1"/>
</dbReference>
<evidence type="ECO:0000256" key="17">
    <source>
        <dbReference type="ARBA" id="ARBA00023180"/>
    </source>
</evidence>
<keyword evidence="8 20" id="KW-0812">Transmembrane</keyword>
<evidence type="ECO:0000313" key="23">
    <source>
        <dbReference type="Proteomes" id="UP000504607"/>
    </source>
</evidence>
<dbReference type="OrthoDB" id="2015206at2759"/>
<evidence type="ECO:0000256" key="19">
    <source>
        <dbReference type="SAM" id="MobiDB-lite"/>
    </source>
</evidence>
<dbReference type="GO" id="GO:0005524">
    <property type="term" value="F:ATP binding"/>
    <property type="evidence" value="ECO:0007669"/>
    <property type="project" value="UniProtKB-UniRule"/>
</dbReference>
<keyword evidence="10" id="KW-0677">Repeat</keyword>
<dbReference type="Pfam" id="PF00560">
    <property type="entry name" value="LRR_1"/>
    <property type="match status" value="2"/>
</dbReference>
<evidence type="ECO:0000256" key="4">
    <source>
        <dbReference type="ARBA" id="ARBA00012513"/>
    </source>
</evidence>
<dbReference type="InterPro" id="IPR000719">
    <property type="entry name" value="Prot_kinase_dom"/>
</dbReference>
<evidence type="ECO:0000256" key="8">
    <source>
        <dbReference type="ARBA" id="ARBA00022692"/>
    </source>
</evidence>
<keyword evidence="11 18" id="KW-0547">Nucleotide-binding</keyword>
<dbReference type="Pfam" id="PF07714">
    <property type="entry name" value="PK_Tyr_Ser-Thr"/>
    <property type="match status" value="1"/>
</dbReference>
<keyword evidence="6" id="KW-0433">Leucine-rich repeat</keyword>
<dbReference type="InterPro" id="IPR001611">
    <property type="entry name" value="Leu-rich_rpt"/>
</dbReference>
<feature type="region of interest" description="Disordered" evidence="19">
    <location>
        <begin position="940"/>
        <end position="968"/>
    </location>
</feature>
<dbReference type="CDD" id="cd14066">
    <property type="entry name" value="STKc_IRAK"/>
    <property type="match status" value="1"/>
</dbReference>
<protein>
    <recommendedName>
        <fullName evidence="4">non-specific serine/threonine protein kinase</fullName>
        <ecNumber evidence="4">2.7.11.1</ecNumber>
    </recommendedName>
</protein>
<dbReference type="GO" id="GO:0005886">
    <property type="term" value="C:plasma membrane"/>
    <property type="evidence" value="ECO:0007669"/>
    <property type="project" value="UniProtKB-SubCell"/>
</dbReference>
<dbReference type="InterPro" id="IPR017441">
    <property type="entry name" value="Protein_kinase_ATP_BS"/>
</dbReference>
<keyword evidence="13 18" id="KW-0067">ATP-binding</keyword>
<feature type="transmembrane region" description="Helical" evidence="20">
    <location>
        <begin position="575"/>
        <end position="596"/>
    </location>
</feature>
<comment type="subcellular location">
    <subcellularLocation>
        <location evidence="1">Cell membrane</location>
        <topology evidence="1">Single-pass membrane protein</topology>
    </subcellularLocation>
    <subcellularLocation>
        <location evidence="2">Membrane</location>
        <topology evidence="2">Single-pass type I membrane protein</topology>
    </subcellularLocation>
</comment>
<sequence>MDLLPLNECINWSMRLMNPGCWVFLLVLLRQVLVVSAETDPQDADALISLASSWENPPSNWIGSDPCGDNWVGISCNNSHVIAITLSSLGLIGTLSGDIQSLNELRALDLSYNKGLTGGIPASIGSLSKLINLVLVDCSFSGEIPREIGNLPRLVFLALNSNSFTGTIPETLGNLSKLYWLDLADNKLTGTIPVSDGNKPGLDLLTHCKHFHFGANQLSGAIPSQLFHSDMRLIHVLFDNNNLMGSIPPTLGLASQLEILRLDSNSLSGPVPSNINNLTQLAELHLANNQLTGPLPSLSGLNALSFVDMSNNSFDVSDVPRWFSTLPSLTSLFLESLQIEGQLPAALFSFPPLQTAKLRGNRFNGTLDIGTDYSSSLNLIDLRDNDITQITLGGAGFTKQIMLVGNPICNRGGTNLQYCKTSEQSAPPYSTPQNCIPIPCPSNESLSPTCHCAYPYTGTLCFRAYSFSNLGNDTIYQTLDDALQSSLPERLLVDSVSLQNPFVDSDSNLEISVQVFPGGKDRFNEIDVSTLGSFFSNQTFNPPSMFGPYYFIAQDYAAAHVVASSVKSNHLPVTIGASVGGAALAFLLTGFVVFAIRHWRKTRKVEKKSQSIASLDRTKSSGSIPLLKVPRMFSFEELRKCTNDFSEANDIGNGSYGKVYRGILNDGQLVAVKRAQQGSMQGGLEFNTEIELLSRVHHKNLVTLVGFCVDQGEQMLVYEYVPNGTLKESLSGKSGVRLGWKRRLRVALGASRGLAYLHELANPPIVHRDIKSSNILLDCHLNAKVSDFGLSKPLGVDGKGYVTTQVKGTMGYLDPEYYMTQQLTEKSDVYSFGVLLLELITAKKPLERGRYIVREVRVVMDKTKDFYGLHELLDPAIGLGTTLGGFEKYVDLAIQCVEESGNDRPTMSEVVKEIENIMQLAGMNPNAGSASASLSYVSSSRSPVRHPYSNEGNFDYSGGAPPSELEPK</sequence>
<organism evidence="23 24">
    <name type="scientific">Elaeis guineensis var. tenera</name>
    <name type="common">Oil palm</name>
    <dbReference type="NCBI Taxonomy" id="51953"/>
    <lineage>
        <taxon>Eukaryota</taxon>
        <taxon>Viridiplantae</taxon>
        <taxon>Streptophyta</taxon>
        <taxon>Embryophyta</taxon>
        <taxon>Tracheophyta</taxon>
        <taxon>Spermatophyta</taxon>
        <taxon>Magnoliopsida</taxon>
        <taxon>Liliopsida</taxon>
        <taxon>Arecaceae</taxon>
        <taxon>Arecoideae</taxon>
        <taxon>Cocoseae</taxon>
        <taxon>Elaeidinae</taxon>
        <taxon>Elaeis</taxon>
    </lineage>
</organism>
<evidence type="ECO:0000256" key="9">
    <source>
        <dbReference type="ARBA" id="ARBA00022729"/>
    </source>
</evidence>
<keyword evidence="9 21" id="KW-0732">Signal</keyword>
<accession>A0A6J0PMH0</accession>
<evidence type="ECO:0000256" key="10">
    <source>
        <dbReference type="ARBA" id="ARBA00022737"/>
    </source>
</evidence>
<dbReference type="EC" id="2.7.11.1" evidence="4"/>
<dbReference type="Gene3D" id="3.30.200.20">
    <property type="entry name" value="Phosphorylase Kinase, domain 1"/>
    <property type="match status" value="1"/>
</dbReference>
<evidence type="ECO:0000256" key="6">
    <source>
        <dbReference type="ARBA" id="ARBA00022614"/>
    </source>
</evidence>
<name>A0A6J0PMH0_ELAGV</name>
<evidence type="ECO:0000256" key="18">
    <source>
        <dbReference type="PROSITE-ProRule" id="PRU10141"/>
    </source>
</evidence>
<feature type="compositionally biased region" description="Low complexity" evidence="19">
    <location>
        <begin position="940"/>
        <end position="949"/>
    </location>
</feature>
<dbReference type="PROSITE" id="PS00108">
    <property type="entry name" value="PROTEIN_KINASE_ST"/>
    <property type="match status" value="1"/>
</dbReference>
<feature type="binding site" evidence="18">
    <location>
        <position position="673"/>
    </location>
    <ligand>
        <name>ATP</name>
        <dbReference type="ChEBI" id="CHEBI:30616"/>
    </ligand>
</feature>
<evidence type="ECO:0000256" key="3">
    <source>
        <dbReference type="ARBA" id="ARBA00008684"/>
    </source>
</evidence>
<feature type="signal peptide" evidence="21">
    <location>
        <begin position="1"/>
        <end position="37"/>
    </location>
</feature>
<dbReference type="SUPFAM" id="SSF56112">
    <property type="entry name" value="Protein kinase-like (PK-like)"/>
    <property type="match status" value="1"/>
</dbReference>
<evidence type="ECO:0000256" key="21">
    <source>
        <dbReference type="SAM" id="SignalP"/>
    </source>
</evidence>
<evidence type="ECO:0000256" key="7">
    <source>
        <dbReference type="ARBA" id="ARBA00022679"/>
    </source>
</evidence>
<dbReference type="GeneID" id="105051642"/>
<dbReference type="FunCoup" id="A0A6J0PMH0">
    <property type="interactions" value="102"/>
</dbReference>
<keyword evidence="17" id="KW-0325">Glycoprotein</keyword>
<dbReference type="Gene3D" id="1.10.510.10">
    <property type="entry name" value="Transferase(Phosphotransferase) domain 1"/>
    <property type="match status" value="1"/>
</dbReference>
<evidence type="ECO:0000256" key="11">
    <source>
        <dbReference type="ARBA" id="ARBA00022741"/>
    </source>
</evidence>
<keyword evidence="14 20" id="KW-1133">Transmembrane helix</keyword>
<dbReference type="PANTHER" id="PTHR45974:SF266">
    <property type="entry name" value="LEUCINE-RICH REPEAT RECEPTOR PROTEIN KINASE HPCA1"/>
    <property type="match status" value="1"/>
</dbReference>
<proteinExistence type="inferred from homology"/>
<feature type="domain" description="Protein kinase" evidence="22">
    <location>
        <begin position="645"/>
        <end position="918"/>
    </location>
</feature>
<gene>
    <name evidence="24" type="primary">LOC105051642</name>
</gene>
<dbReference type="FunFam" id="3.80.10.10:FF:000363">
    <property type="entry name" value="Leucine-rich repeat family protein"/>
    <property type="match status" value="1"/>
</dbReference>
<evidence type="ECO:0000256" key="20">
    <source>
        <dbReference type="SAM" id="Phobius"/>
    </source>
</evidence>
<dbReference type="GO" id="GO:0004674">
    <property type="term" value="F:protein serine/threonine kinase activity"/>
    <property type="evidence" value="ECO:0007669"/>
    <property type="project" value="UniProtKB-KW"/>
</dbReference>
<comment type="similarity">
    <text evidence="3">Belongs to the protein kinase superfamily. Ser/Thr protein kinase family.</text>
</comment>
<dbReference type="Gene3D" id="3.80.10.10">
    <property type="entry name" value="Ribonuclease Inhibitor"/>
    <property type="match status" value="3"/>
</dbReference>
<evidence type="ECO:0000256" key="2">
    <source>
        <dbReference type="ARBA" id="ARBA00004479"/>
    </source>
</evidence>
<evidence type="ECO:0000256" key="1">
    <source>
        <dbReference type="ARBA" id="ARBA00004162"/>
    </source>
</evidence>
<dbReference type="InterPro" id="IPR001245">
    <property type="entry name" value="Ser-Thr/Tyr_kinase_cat_dom"/>
</dbReference>
<dbReference type="AlphaFoldDB" id="A0A6J0PMH0"/>
<dbReference type="FunFam" id="3.30.200.20:FF:000328">
    <property type="entry name" value="Leucine-rich repeat protein kinase family protein"/>
    <property type="match status" value="1"/>
</dbReference>
<evidence type="ECO:0000256" key="12">
    <source>
        <dbReference type="ARBA" id="ARBA00022777"/>
    </source>
</evidence>
<evidence type="ECO:0000256" key="16">
    <source>
        <dbReference type="ARBA" id="ARBA00023170"/>
    </source>
</evidence>
<evidence type="ECO:0000256" key="15">
    <source>
        <dbReference type="ARBA" id="ARBA00023136"/>
    </source>
</evidence>
<keyword evidence="23" id="KW-1185">Reference proteome</keyword>
<keyword evidence="16" id="KW-0675">Receptor</keyword>
<dbReference type="InterPro" id="IPR011009">
    <property type="entry name" value="Kinase-like_dom_sf"/>
</dbReference>
<dbReference type="SUPFAM" id="SSF52058">
    <property type="entry name" value="L domain-like"/>
    <property type="match status" value="1"/>
</dbReference>
<dbReference type="PROSITE" id="PS00107">
    <property type="entry name" value="PROTEIN_KINASE_ATP"/>
    <property type="match status" value="1"/>
</dbReference>
<dbReference type="InterPro" id="IPR013210">
    <property type="entry name" value="LRR_N_plant-typ"/>
</dbReference>